<feature type="transmembrane region" description="Helical" evidence="5">
    <location>
        <begin position="330"/>
        <end position="348"/>
    </location>
</feature>
<dbReference type="AlphaFoldDB" id="A0A931LTA0"/>
<dbReference type="SUPFAM" id="SSF103473">
    <property type="entry name" value="MFS general substrate transporter"/>
    <property type="match status" value="1"/>
</dbReference>
<feature type="transmembrane region" description="Helical" evidence="5">
    <location>
        <begin position="62"/>
        <end position="86"/>
    </location>
</feature>
<dbReference type="InterPro" id="IPR036259">
    <property type="entry name" value="MFS_trans_sf"/>
</dbReference>
<sequence length="434" mass="47451">MRVEGPSEAANPSTENERRIRPVEHLLMSGYWFGSNFMWGALLPIVLPHEMEAMAHDRKAQMLGVLAAFGALPALLVPLIAGAMSDRCTSRFGRRRPFIFWGALVGCAGIVGLMLAGQAANLPFYFAAYFVVQFGANTALAAYSGVIPDLVPHSQRGVASGYMALMSQLSTLLGALLMGRLIKNDPALVYMIMLAVFAAFSLLTLWGVKESPLREEPPELDWIEYLKSLWISPKDYPDFAWVWITRFLMMMGFYSILFYLNYYLRDVVHVLNPNVQAGQLIGLSLLAATISGYLGGAISDRIGRKPVVYASSFVIALVCLALVFCHSLNQALFAGVVFGLGYGAYISVDWALGTDTLPSKEHAGKDMGVWHVAMTLPQQMAPLFAGLILQQFLVPGRQGAESSYAWVGYALIFGFAALFFALGGYLLKNVRGVS</sequence>
<keyword evidence="3 5" id="KW-1133">Transmembrane helix</keyword>
<evidence type="ECO:0000259" key="6">
    <source>
        <dbReference type="PROSITE" id="PS50850"/>
    </source>
</evidence>
<dbReference type="InterPro" id="IPR005829">
    <property type="entry name" value="Sugar_transporter_CS"/>
</dbReference>
<evidence type="ECO:0000313" key="7">
    <source>
        <dbReference type="EMBL" id="MBI1756919.1"/>
    </source>
</evidence>
<dbReference type="GO" id="GO:0005886">
    <property type="term" value="C:plasma membrane"/>
    <property type="evidence" value="ECO:0007669"/>
    <property type="project" value="UniProtKB-SubCell"/>
</dbReference>
<comment type="subcellular location">
    <subcellularLocation>
        <location evidence="1">Cell membrane</location>
        <topology evidence="1">Multi-pass membrane protein</topology>
    </subcellularLocation>
</comment>
<feature type="domain" description="Major facilitator superfamily (MFS) profile" evidence="6">
    <location>
        <begin position="238"/>
        <end position="434"/>
    </location>
</feature>
<dbReference type="Gene3D" id="1.20.1250.20">
    <property type="entry name" value="MFS general substrate transporter like domains"/>
    <property type="match status" value="2"/>
</dbReference>
<dbReference type="GO" id="GO:0022857">
    <property type="term" value="F:transmembrane transporter activity"/>
    <property type="evidence" value="ECO:0007669"/>
    <property type="project" value="InterPro"/>
</dbReference>
<protein>
    <submittedName>
        <fullName evidence="7">MFS transporter</fullName>
    </submittedName>
</protein>
<feature type="transmembrane region" description="Helical" evidence="5">
    <location>
        <begin position="306"/>
        <end position="324"/>
    </location>
</feature>
<dbReference type="PROSITE" id="PS50850">
    <property type="entry name" value="MFS"/>
    <property type="match status" value="1"/>
</dbReference>
<feature type="transmembrane region" description="Helical" evidence="5">
    <location>
        <begin position="239"/>
        <end position="260"/>
    </location>
</feature>
<feature type="transmembrane region" description="Helical" evidence="5">
    <location>
        <begin position="369"/>
        <end position="394"/>
    </location>
</feature>
<feature type="transmembrane region" description="Helical" evidence="5">
    <location>
        <begin position="98"/>
        <end position="120"/>
    </location>
</feature>
<evidence type="ECO:0000256" key="3">
    <source>
        <dbReference type="ARBA" id="ARBA00022989"/>
    </source>
</evidence>
<organism evidence="7 8">
    <name type="scientific">Fimbriimonas ginsengisoli</name>
    <dbReference type="NCBI Taxonomy" id="1005039"/>
    <lineage>
        <taxon>Bacteria</taxon>
        <taxon>Bacillati</taxon>
        <taxon>Armatimonadota</taxon>
        <taxon>Fimbriimonadia</taxon>
        <taxon>Fimbriimonadales</taxon>
        <taxon>Fimbriimonadaceae</taxon>
        <taxon>Fimbriimonas</taxon>
    </lineage>
</organism>
<dbReference type="PROSITE" id="PS00216">
    <property type="entry name" value="SUGAR_TRANSPORT_1"/>
    <property type="match status" value="1"/>
</dbReference>
<dbReference type="PANTHER" id="PTHR23528">
    <property type="match status" value="1"/>
</dbReference>
<gene>
    <name evidence="7" type="ORF">HYR64_07425</name>
</gene>
<reference evidence="7" key="1">
    <citation type="submission" date="2020-07" db="EMBL/GenBank/DDBJ databases">
        <title>Huge and variable diversity of episymbiotic CPR bacteria and DPANN archaea in groundwater ecosystems.</title>
        <authorList>
            <person name="He C.Y."/>
            <person name="Keren R."/>
            <person name="Whittaker M."/>
            <person name="Farag I.F."/>
            <person name="Doudna J."/>
            <person name="Cate J.H.D."/>
            <person name="Banfield J.F."/>
        </authorList>
    </citation>
    <scope>NUCLEOTIDE SEQUENCE</scope>
    <source>
        <strain evidence="7">NC_groundwater_17_Pr7_B-0.1um_64_12</strain>
    </source>
</reference>
<evidence type="ECO:0000256" key="1">
    <source>
        <dbReference type="ARBA" id="ARBA00004651"/>
    </source>
</evidence>
<feature type="transmembrane region" description="Helical" evidence="5">
    <location>
        <begin position="159"/>
        <end position="182"/>
    </location>
</feature>
<dbReference type="Pfam" id="PF07690">
    <property type="entry name" value="MFS_1"/>
    <property type="match status" value="1"/>
</dbReference>
<keyword evidence="4 5" id="KW-0472">Membrane</keyword>
<dbReference type="PANTHER" id="PTHR23528:SF1">
    <property type="entry name" value="MAJOR FACILITATOR SUPERFAMILY (MFS) PROFILE DOMAIN-CONTAINING PROTEIN"/>
    <property type="match status" value="1"/>
</dbReference>
<feature type="transmembrane region" description="Helical" evidence="5">
    <location>
        <begin position="280"/>
        <end position="299"/>
    </location>
</feature>
<dbReference type="EMBL" id="JACOSL010000044">
    <property type="protein sequence ID" value="MBI1756919.1"/>
    <property type="molecule type" value="Genomic_DNA"/>
</dbReference>
<feature type="transmembrane region" description="Helical" evidence="5">
    <location>
        <begin position="188"/>
        <end position="208"/>
    </location>
</feature>
<evidence type="ECO:0000256" key="4">
    <source>
        <dbReference type="ARBA" id="ARBA00023136"/>
    </source>
</evidence>
<feature type="transmembrane region" description="Helical" evidence="5">
    <location>
        <begin position="126"/>
        <end position="147"/>
    </location>
</feature>
<keyword evidence="2 5" id="KW-0812">Transmembrane</keyword>
<feature type="transmembrane region" description="Helical" evidence="5">
    <location>
        <begin position="26"/>
        <end position="47"/>
    </location>
</feature>
<evidence type="ECO:0000256" key="5">
    <source>
        <dbReference type="SAM" id="Phobius"/>
    </source>
</evidence>
<dbReference type="Proteomes" id="UP000727962">
    <property type="component" value="Unassembled WGS sequence"/>
</dbReference>
<dbReference type="InterPro" id="IPR011701">
    <property type="entry name" value="MFS"/>
</dbReference>
<accession>A0A931LTA0</accession>
<evidence type="ECO:0000256" key="2">
    <source>
        <dbReference type="ARBA" id="ARBA00022692"/>
    </source>
</evidence>
<comment type="caution">
    <text evidence="7">The sequence shown here is derived from an EMBL/GenBank/DDBJ whole genome shotgun (WGS) entry which is preliminary data.</text>
</comment>
<evidence type="ECO:0000313" key="8">
    <source>
        <dbReference type="Proteomes" id="UP000727962"/>
    </source>
</evidence>
<feature type="transmembrane region" description="Helical" evidence="5">
    <location>
        <begin position="406"/>
        <end position="427"/>
    </location>
</feature>
<proteinExistence type="predicted"/>
<name>A0A931LTA0_FIMGI</name>
<dbReference type="InterPro" id="IPR020846">
    <property type="entry name" value="MFS_dom"/>
</dbReference>